<dbReference type="VEuPathDB" id="VectorBase:GPAI034027"/>
<name>A0A1B0A494_GLOPL</name>
<accession>A0A1B0A494</accession>
<sequence length="131" mass="14224">MNKITYHNSVNTERIPAKPSRRTISLPLVEEGPVLTTFPIKIGVAVAVESPGFNSAMYSLESFKFSSPTKYSGSISTVSRLTFLFVLALISIIFELLDTGVDGIISGRRSGLTICILLSRVVVLIVVEDFG</sequence>
<dbReference type="Proteomes" id="UP000092445">
    <property type="component" value="Unassembled WGS sequence"/>
</dbReference>
<keyword evidence="1" id="KW-0812">Transmembrane</keyword>
<dbReference type="AlphaFoldDB" id="A0A1B0A494"/>
<reference evidence="3" key="1">
    <citation type="submission" date="2014-03" db="EMBL/GenBank/DDBJ databases">
        <authorList>
            <person name="Aksoy S."/>
            <person name="Warren W."/>
            <person name="Wilson R.K."/>
        </authorList>
    </citation>
    <scope>NUCLEOTIDE SEQUENCE [LARGE SCALE GENOMIC DNA]</scope>
    <source>
        <strain evidence="3">IAEA</strain>
    </source>
</reference>
<evidence type="ECO:0000313" key="2">
    <source>
        <dbReference type="EnsemblMetazoa" id="GPAI034027-PA"/>
    </source>
</evidence>
<keyword evidence="3" id="KW-1185">Reference proteome</keyword>
<feature type="transmembrane region" description="Helical" evidence="1">
    <location>
        <begin position="78"/>
        <end position="97"/>
    </location>
</feature>
<reference evidence="2" key="2">
    <citation type="submission" date="2020-05" db="UniProtKB">
        <authorList>
            <consortium name="EnsemblMetazoa"/>
        </authorList>
    </citation>
    <scope>IDENTIFICATION</scope>
    <source>
        <strain evidence="2">IAEA</strain>
    </source>
</reference>
<keyword evidence="1" id="KW-1133">Transmembrane helix</keyword>
<dbReference type="EnsemblMetazoa" id="GPAI034027-RA">
    <property type="protein sequence ID" value="GPAI034027-PA"/>
    <property type="gene ID" value="GPAI034027"/>
</dbReference>
<evidence type="ECO:0000313" key="3">
    <source>
        <dbReference type="Proteomes" id="UP000092445"/>
    </source>
</evidence>
<proteinExistence type="predicted"/>
<protein>
    <submittedName>
        <fullName evidence="2">Uncharacterized protein</fullName>
    </submittedName>
</protein>
<keyword evidence="1" id="KW-0472">Membrane</keyword>
<evidence type="ECO:0000256" key="1">
    <source>
        <dbReference type="SAM" id="Phobius"/>
    </source>
</evidence>
<feature type="transmembrane region" description="Helical" evidence="1">
    <location>
        <begin position="109"/>
        <end position="127"/>
    </location>
</feature>
<organism evidence="2 3">
    <name type="scientific">Glossina pallidipes</name>
    <name type="common">Tsetse fly</name>
    <dbReference type="NCBI Taxonomy" id="7398"/>
    <lineage>
        <taxon>Eukaryota</taxon>
        <taxon>Metazoa</taxon>
        <taxon>Ecdysozoa</taxon>
        <taxon>Arthropoda</taxon>
        <taxon>Hexapoda</taxon>
        <taxon>Insecta</taxon>
        <taxon>Pterygota</taxon>
        <taxon>Neoptera</taxon>
        <taxon>Endopterygota</taxon>
        <taxon>Diptera</taxon>
        <taxon>Brachycera</taxon>
        <taxon>Muscomorpha</taxon>
        <taxon>Hippoboscoidea</taxon>
        <taxon>Glossinidae</taxon>
        <taxon>Glossina</taxon>
    </lineage>
</organism>